<feature type="compositionally biased region" description="Basic and acidic residues" evidence="4">
    <location>
        <begin position="14"/>
        <end position="29"/>
    </location>
</feature>
<dbReference type="InterPro" id="IPR001478">
    <property type="entry name" value="PDZ"/>
</dbReference>
<dbReference type="InterPro" id="IPR006020">
    <property type="entry name" value="PTB/PI_dom"/>
</dbReference>
<dbReference type="InterPro" id="IPR051230">
    <property type="entry name" value="APP-Binding"/>
</dbReference>
<feature type="compositionally biased region" description="Polar residues" evidence="4">
    <location>
        <begin position="206"/>
        <end position="223"/>
    </location>
</feature>
<evidence type="ECO:0000256" key="3">
    <source>
        <dbReference type="ARBA" id="ARBA00022737"/>
    </source>
</evidence>
<evidence type="ECO:0000313" key="7">
    <source>
        <dbReference type="EnsemblMetazoa" id="CLYHEMP018287.1"/>
    </source>
</evidence>
<dbReference type="SUPFAM" id="SSF50729">
    <property type="entry name" value="PH domain-like"/>
    <property type="match status" value="1"/>
</dbReference>
<feature type="compositionally biased region" description="Polar residues" evidence="4">
    <location>
        <begin position="390"/>
        <end position="403"/>
    </location>
</feature>
<feature type="domain" description="PID" evidence="5">
    <location>
        <begin position="641"/>
        <end position="803"/>
    </location>
</feature>
<keyword evidence="2" id="KW-0597">Phosphoprotein</keyword>
<feature type="region of interest" description="Disordered" evidence="4">
    <location>
        <begin position="357"/>
        <end position="376"/>
    </location>
</feature>
<dbReference type="PANTHER" id="PTHR12345:SF16">
    <property type="entry name" value="X11L, ISOFORM F-RELATED"/>
    <property type="match status" value="1"/>
</dbReference>
<feature type="region of interest" description="Disordered" evidence="4">
    <location>
        <begin position="608"/>
        <end position="640"/>
    </location>
</feature>
<feature type="region of interest" description="Disordered" evidence="4">
    <location>
        <begin position="390"/>
        <end position="536"/>
    </location>
</feature>
<feature type="region of interest" description="Disordered" evidence="4">
    <location>
        <begin position="1"/>
        <end position="34"/>
    </location>
</feature>
<feature type="compositionally biased region" description="Low complexity" evidence="4">
    <location>
        <begin position="174"/>
        <end position="184"/>
    </location>
</feature>
<dbReference type="PANTHER" id="PTHR12345">
    <property type="entry name" value="SYNTENIN RELATED"/>
    <property type="match status" value="1"/>
</dbReference>
<dbReference type="PROSITE" id="PS01179">
    <property type="entry name" value="PID"/>
    <property type="match status" value="1"/>
</dbReference>
<dbReference type="GO" id="GO:0005886">
    <property type="term" value="C:plasma membrane"/>
    <property type="evidence" value="ECO:0007669"/>
    <property type="project" value="TreeGrafter"/>
</dbReference>
<dbReference type="Proteomes" id="UP000594262">
    <property type="component" value="Unplaced"/>
</dbReference>
<dbReference type="OrthoDB" id="5987010at2759"/>
<dbReference type="FunFam" id="2.30.42.10:FF:000007">
    <property type="entry name" value="Amyloid beta A4 protein-binding family A member"/>
    <property type="match status" value="1"/>
</dbReference>
<reference evidence="7" key="1">
    <citation type="submission" date="2021-01" db="UniProtKB">
        <authorList>
            <consortium name="EnsemblMetazoa"/>
        </authorList>
    </citation>
    <scope>IDENTIFICATION</scope>
</reference>
<name>A0A7M5X5G8_9CNID</name>
<dbReference type="CDD" id="cd06793">
    <property type="entry name" value="PDZ2_APBA1_3-like"/>
    <property type="match status" value="1"/>
</dbReference>
<feature type="region of interest" description="Disordered" evidence="4">
    <location>
        <begin position="173"/>
        <end position="322"/>
    </location>
</feature>
<evidence type="ECO:0000259" key="5">
    <source>
        <dbReference type="PROSITE" id="PS01179"/>
    </source>
</evidence>
<evidence type="ECO:0000313" key="8">
    <source>
        <dbReference type="Proteomes" id="UP000594262"/>
    </source>
</evidence>
<keyword evidence="8" id="KW-1185">Reference proteome</keyword>
<dbReference type="GO" id="GO:0005737">
    <property type="term" value="C:cytoplasm"/>
    <property type="evidence" value="ECO:0007669"/>
    <property type="project" value="TreeGrafter"/>
</dbReference>
<feature type="domain" description="PDZ" evidence="6">
    <location>
        <begin position="934"/>
        <end position="1010"/>
    </location>
</feature>
<dbReference type="PROSITE" id="PS50106">
    <property type="entry name" value="PDZ"/>
    <property type="match status" value="2"/>
</dbReference>
<dbReference type="EnsemblMetazoa" id="CLYHEMT018287.1">
    <property type="protein sequence ID" value="CLYHEMP018287.1"/>
    <property type="gene ID" value="CLYHEMG018287"/>
</dbReference>
<dbReference type="SMART" id="SM00462">
    <property type="entry name" value="PTB"/>
    <property type="match status" value="1"/>
</dbReference>
<evidence type="ECO:0000256" key="4">
    <source>
        <dbReference type="SAM" id="MobiDB-lite"/>
    </source>
</evidence>
<dbReference type="GeneID" id="136819910"/>
<dbReference type="RefSeq" id="XP_066932252.1">
    <property type="nucleotide sequence ID" value="XM_067076151.1"/>
</dbReference>
<dbReference type="GO" id="GO:0007268">
    <property type="term" value="P:chemical synaptic transmission"/>
    <property type="evidence" value="ECO:0007669"/>
    <property type="project" value="TreeGrafter"/>
</dbReference>
<dbReference type="InterPro" id="IPR011993">
    <property type="entry name" value="PH-like_dom_sf"/>
</dbReference>
<feature type="compositionally biased region" description="Basic and acidic residues" evidence="4">
    <location>
        <begin position="297"/>
        <end position="308"/>
    </location>
</feature>
<dbReference type="Pfam" id="PF00595">
    <property type="entry name" value="PDZ"/>
    <property type="match status" value="2"/>
</dbReference>
<protein>
    <submittedName>
        <fullName evidence="7">Uncharacterized protein</fullName>
    </submittedName>
</protein>
<feature type="domain" description="PDZ" evidence="6">
    <location>
        <begin position="843"/>
        <end position="916"/>
    </location>
</feature>
<dbReference type="SUPFAM" id="SSF50156">
    <property type="entry name" value="PDZ domain-like"/>
    <property type="match status" value="2"/>
</dbReference>
<evidence type="ECO:0000256" key="1">
    <source>
        <dbReference type="ARBA" id="ARBA00022448"/>
    </source>
</evidence>
<dbReference type="Gene3D" id="2.30.42.10">
    <property type="match status" value="2"/>
</dbReference>
<accession>A0A7M5X5G8</accession>
<feature type="region of interest" description="Disordered" evidence="4">
    <location>
        <begin position="86"/>
        <end position="140"/>
    </location>
</feature>
<feature type="compositionally biased region" description="Basic and acidic residues" evidence="4">
    <location>
        <begin position="478"/>
        <end position="491"/>
    </location>
</feature>
<evidence type="ECO:0000259" key="6">
    <source>
        <dbReference type="PROSITE" id="PS50106"/>
    </source>
</evidence>
<evidence type="ECO:0000256" key="2">
    <source>
        <dbReference type="ARBA" id="ARBA00022553"/>
    </source>
</evidence>
<dbReference type="SMART" id="SM00228">
    <property type="entry name" value="PDZ"/>
    <property type="match status" value="2"/>
</dbReference>
<dbReference type="GO" id="GO:0043197">
    <property type="term" value="C:dendritic spine"/>
    <property type="evidence" value="ECO:0007669"/>
    <property type="project" value="TreeGrafter"/>
</dbReference>
<dbReference type="AlphaFoldDB" id="A0A7M5X5G8"/>
<dbReference type="Gene3D" id="2.30.29.30">
    <property type="entry name" value="Pleckstrin-homology domain (PH domain)/Phosphotyrosine-binding domain (PTB)"/>
    <property type="match status" value="1"/>
</dbReference>
<dbReference type="InterPro" id="IPR036034">
    <property type="entry name" value="PDZ_sf"/>
</dbReference>
<proteinExistence type="predicted"/>
<organism evidence="7 8">
    <name type="scientific">Clytia hemisphaerica</name>
    <dbReference type="NCBI Taxonomy" id="252671"/>
    <lineage>
        <taxon>Eukaryota</taxon>
        <taxon>Metazoa</taxon>
        <taxon>Cnidaria</taxon>
        <taxon>Hydrozoa</taxon>
        <taxon>Hydroidolina</taxon>
        <taxon>Leptothecata</taxon>
        <taxon>Obeliida</taxon>
        <taxon>Clytiidae</taxon>
        <taxon>Clytia</taxon>
    </lineage>
</organism>
<feature type="compositionally biased region" description="Basic residues" evidence="4">
    <location>
        <begin position="468"/>
        <end position="477"/>
    </location>
</feature>
<dbReference type="CDD" id="cd06720">
    <property type="entry name" value="PDZ1_APBA1_3-like"/>
    <property type="match status" value="1"/>
</dbReference>
<feature type="compositionally biased region" description="Polar residues" evidence="4">
    <location>
        <begin position="458"/>
        <end position="467"/>
    </location>
</feature>
<sequence>MDSFSDDEGPPPMETKHAARISENDKDKLLASGDEREEYTDIFEAPVTNGYGSSIVNNVDFEDGESISASDEEVTGYTGDVEVYTESEIDQKPQPSVVEGNLISIQDGDDCDVNDETIRKSSTSSHEKSDSMTKSVTNESISEIADRLAEAELVTETPKDVLVPGSAVKVVVDSTGGYSSSGETSQKDRQTALNDSRHKKFRKHTSSFTTENNQEVLTSSGEFQQPAIHEEQKRRHKKKTTPSKQDAPPPREEKLIEVETPPTTPHHNATEDLSVETEKPKSKLPTRTIPIPGFKPLAEKPKPSEKKTGSSGSQKKRKRTRHKVYLDDPDVHQLISDHVMLLQKYLEDVATGRTQKRDLKPVSSVPPPVMPKESPQLQSKIKMPIAGAANINNTTPQHQNYHQPSLPHHHGTNHHPNQNSTYGGGSQFPHGANPIPHGGSQVHHGGSRHQYPPGSDLNPYQNSPYSSHHQHGGHHGGRGKDIIARIQHNDPDMSTSSEDDDSYGKQGIAGGKGYQKVNTGAPSHPSYHHQGGARCEGGGHPHEMCPECGDYHPDTSNVREMDDICPDCGVQHNPYEHGPTNAYQHQHNKPWQKYTDVCRDMVKPNQKYQPLSTEQDPSDEARPEALPSVEGPHTENDLNSGVRYKMKYLGSCQITTQHPVTKETRMQQAQDAYKRIKNEGDDDDEDDDDVSTNVDMFISLERIKIINKDTKFEDVMMDHALRTVCFICDMGKILVLMARRLTSDGVTDFNIEQGQPITLGNITGGREKKTSKNICHVFEAEIEASQIAKAIGQAFNMAYRQFLTTNGISHDHVEEAEYGNVLESQKLVGQDLDRLTDNSQARDIVVQKRRGDPLGIMLLESGWGSMLPTVFIAHLANYSAAARSQRLTVGDHILTCNGASFVGLPLSECNEILRNTRSTERVIFRVVSCPPVVDVVVSRPDTKYQLGFSVQNGTICSLLRGGIAERGGVRVGHRIIEINGDSVVAKSHQYIVDILANTIGSISMKTMPVAMYRLMVGDDQPLHV</sequence>
<dbReference type="Pfam" id="PF00640">
    <property type="entry name" value="PID"/>
    <property type="match status" value="1"/>
</dbReference>
<keyword evidence="3" id="KW-0677">Repeat</keyword>
<keyword evidence="1" id="KW-0813">Transport</keyword>